<organism evidence="3 4">
    <name type="scientific">Sphingorhabdus pulchriflava</name>
    <dbReference type="NCBI Taxonomy" id="2292257"/>
    <lineage>
        <taxon>Bacteria</taxon>
        <taxon>Pseudomonadati</taxon>
        <taxon>Pseudomonadota</taxon>
        <taxon>Alphaproteobacteria</taxon>
        <taxon>Sphingomonadales</taxon>
        <taxon>Sphingomonadaceae</taxon>
        <taxon>Sphingorhabdus</taxon>
    </lineage>
</organism>
<keyword evidence="2" id="KW-0732">Signal</keyword>
<reference evidence="4" key="1">
    <citation type="submission" date="2018-08" db="EMBL/GenBank/DDBJ databases">
        <authorList>
            <person name="Kim S.-J."/>
            <person name="Jung G.-Y."/>
        </authorList>
    </citation>
    <scope>NUCLEOTIDE SEQUENCE [LARGE SCALE GENOMIC DNA]</scope>
    <source>
        <strain evidence="4">GY_G</strain>
    </source>
</reference>
<evidence type="ECO:0000313" key="3">
    <source>
        <dbReference type="EMBL" id="RDV01649.1"/>
    </source>
</evidence>
<comment type="caution">
    <text evidence="3">The sequence shown here is derived from an EMBL/GenBank/DDBJ whole genome shotgun (WGS) entry which is preliminary data.</text>
</comment>
<feature type="region of interest" description="Disordered" evidence="1">
    <location>
        <begin position="341"/>
        <end position="365"/>
    </location>
</feature>
<dbReference type="EMBL" id="QRGP01000003">
    <property type="protein sequence ID" value="RDV01649.1"/>
    <property type="molecule type" value="Genomic_DNA"/>
</dbReference>
<proteinExistence type="predicted"/>
<feature type="region of interest" description="Disordered" evidence="1">
    <location>
        <begin position="176"/>
        <end position="198"/>
    </location>
</feature>
<feature type="chain" id="PRO_5017010439" description="Secreted protein" evidence="2">
    <location>
        <begin position="29"/>
        <end position="365"/>
    </location>
</feature>
<sequence length="365" mass="40143">MYRTILYLVLFATAGLATSLFPPSGARAQVGRDSTWTTDTGDLRIYVPDSPSYPRDNWRNGAGPRADIAPRAAIVMEGEYRNLRWKGNYWVMTSRDHKPHGSMCLGSRPTLYTAADDSYDYGIFDVTFNAAENSFTGTRQWQCRYPDGRTRTGPIESFSGTRSGIAAAMPPTLSLPTAPIVPNPASADSPDSRLPDRRNCDEMRGLVIRADGRDIPTTSRYVIRPCALDALTGDKFQIDMANPEGKRPMRLALRGFNLSDIQPDPVTRNLIITGRFTPETYAQGLPFAGDPRPGSSIMNLTMSGRFCNSAFWVAYLDFSDGSQSEPVGMLLSKCGARLHPEQLPPLLGPRTGEGDGVRRANPKPR</sequence>
<name>A0A371B229_9SPHN</name>
<feature type="signal peptide" evidence="2">
    <location>
        <begin position="1"/>
        <end position="28"/>
    </location>
</feature>
<gene>
    <name evidence="3" type="ORF">DXH95_15300</name>
</gene>
<evidence type="ECO:0000256" key="1">
    <source>
        <dbReference type="SAM" id="MobiDB-lite"/>
    </source>
</evidence>
<protein>
    <recommendedName>
        <fullName evidence="5">Secreted protein</fullName>
    </recommendedName>
</protein>
<evidence type="ECO:0000256" key="2">
    <source>
        <dbReference type="SAM" id="SignalP"/>
    </source>
</evidence>
<keyword evidence="4" id="KW-1185">Reference proteome</keyword>
<dbReference type="AlphaFoldDB" id="A0A371B229"/>
<accession>A0A371B229</accession>
<dbReference type="Proteomes" id="UP000263833">
    <property type="component" value="Unassembled WGS sequence"/>
</dbReference>
<evidence type="ECO:0000313" key="4">
    <source>
        <dbReference type="Proteomes" id="UP000263833"/>
    </source>
</evidence>
<evidence type="ECO:0008006" key="5">
    <source>
        <dbReference type="Google" id="ProtNLM"/>
    </source>
</evidence>